<keyword evidence="18" id="KW-0675">Receptor</keyword>
<evidence type="ECO:0000259" key="27">
    <source>
        <dbReference type="PROSITE" id="PS50011"/>
    </source>
</evidence>
<dbReference type="InterPro" id="IPR013806">
    <property type="entry name" value="Kringle-like"/>
</dbReference>
<keyword evidence="6 23" id="KW-0420">Kringle</keyword>
<feature type="domain" description="Protein kinase" evidence="27">
    <location>
        <begin position="1088"/>
        <end position="1370"/>
    </location>
</feature>
<dbReference type="InterPro" id="IPR013098">
    <property type="entry name" value="Ig_I-set"/>
</dbReference>
<keyword evidence="32" id="KW-1185">Reference proteome</keyword>
<keyword evidence="3" id="KW-0217">Developmental protein</keyword>
<dbReference type="PROSITE" id="PS50011">
    <property type="entry name" value="PROTEIN_KINASE_DOM"/>
    <property type="match status" value="1"/>
</dbReference>
<dbReference type="Gene3D" id="1.10.2000.10">
    <property type="entry name" value="Frizzled cysteine-rich domain"/>
    <property type="match status" value="1"/>
</dbReference>
<dbReference type="EC" id="2.7.10.1" evidence="2"/>
<feature type="domain" description="Ig-like" evidence="30">
    <location>
        <begin position="21"/>
        <end position="110"/>
    </location>
</feature>
<dbReference type="InterPro" id="IPR038178">
    <property type="entry name" value="Kringle_sf"/>
</dbReference>
<evidence type="ECO:0000256" key="7">
    <source>
        <dbReference type="ARBA" id="ARBA00022679"/>
    </source>
</evidence>
<gene>
    <name evidence="31" type="ORF">MEDL_64876</name>
</gene>
<evidence type="ECO:0000256" key="4">
    <source>
        <dbReference type="ARBA" id="ARBA00022475"/>
    </source>
</evidence>
<evidence type="ECO:0000256" key="6">
    <source>
        <dbReference type="ARBA" id="ARBA00022572"/>
    </source>
</evidence>
<dbReference type="Pfam" id="PF07679">
    <property type="entry name" value="I-set"/>
    <property type="match status" value="1"/>
</dbReference>
<dbReference type="PROSITE" id="PS00021">
    <property type="entry name" value="KRINGLE_1"/>
    <property type="match status" value="1"/>
</dbReference>
<keyword evidence="10 24" id="KW-0547">Nucleotide-binding</keyword>
<keyword evidence="4" id="KW-1003">Cell membrane</keyword>
<evidence type="ECO:0000256" key="5">
    <source>
        <dbReference type="ARBA" id="ARBA00022553"/>
    </source>
</evidence>
<evidence type="ECO:0000256" key="11">
    <source>
        <dbReference type="ARBA" id="ARBA00022777"/>
    </source>
</evidence>
<dbReference type="InterPro" id="IPR003598">
    <property type="entry name" value="Ig_sub2"/>
</dbReference>
<dbReference type="InterPro" id="IPR050122">
    <property type="entry name" value="RTK"/>
</dbReference>
<dbReference type="GO" id="GO:0007169">
    <property type="term" value="P:cell surface receptor protein tyrosine kinase signaling pathway"/>
    <property type="evidence" value="ECO:0007669"/>
    <property type="project" value="TreeGrafter"/>
</dbReference>
<dbReference type="SUPFAM" id="SSF48726">
    <property type="entry name" value="Immunoglobulin"/>
    <property type="match status" value="3"/>
</dbReference>
<keyword evidence="12 24" id="KW-0067">ATP-binding</keyword>
<dbReference type="GO" id="GO:0005886">
    <property type="term" value="C:plasma membrane"/>
    <property type="evidence" value="ECO:0007669"/>
    <property type="project" value="UniProtKB-SubCell"/>
</dbReference>
<dbReference type="GO" id="GO:0005524">
    <property type="term" value="F:ATP binding"/>
    <property type="evidence" value="ECO:0007669"/>
    <property type="project" value="UniProtKB-UniRule"/>
</dbReference>
<dbReference type="FunFam" id="1.10.510.10:FF:000554">
    <property type="entry name" value="Predicted protein"/>
    <property type="match status" value="1"/>
</dbReference>
<dbReference type="InterPro" id="IPR003599">
    <property type="entry name" value="Ig_sub"/>
</dbReference>
<comment type="caution">
    <text evidence="23">Lacks conserved residue(s) required for the propagation of feature annotation.</text>
</comment>
<evidence type="ECO:0000256" key="21">
    <source>
        <dbReference type="ARBA" id="ARBA00034103"/>
    </source>
</evidence>
<evidence type="ECO:0000256" key="15">
    <source>
        <dbReference type="ARBA" id="ARBA00023136"/>
    </source>
</evidence>
<dbReference type="Gene3D" id="2.60.40.10">
    <property type="entry name" value="Immunoglobulins"/>
    <property type="match status" value="3"/>
</dbReference>
<keyword evidence="14" id="KW-0770">Synapse</keyword>
<dbReference type="InterPro" id="IPR011009">
    <property type="entry name" value="Kinase-like_dom_sf"/>
</dbReference>
<keyword evidence="5" id="KW-0597">Phosphoprotein</keyword>
<dbReference type="PRINTS" id="PR00109">
    <property type="entry name" value="TYRKINASE"/>
</dbReference>
<dbReference type="InterPro" id="IPR001245">
    <property type="entry name" value="Ser-Thr/Tyr_kinase_cat_dom"/>
</dbReference>
<evidence type="ECO:0000256" key="25">
    <source>
        <dbReference type="SAM" id="MobiDB-lite"/>
    </source>
</evidence>
<dbReference type="InterPro" id="IPR020067">
    <property type="entry name" value="Frizzled_dom"/>
</dbReference>
<evidence type="ECO:0000256" key="22">
    <source>
        <dbReference type="ARBA" id="ARBA00051243"/>
    </source>
</evidence>
<keyword evidence="19" id="KW-0325">Glycoprotein</keyword>
<dbReference type="SMART" id="SM00408">
    <property type="entry name" value="IGc2"/>
    <property type="match status" value="3"/>
</dbReference>
<keyword evidence="11" id="KW-0418">Kinase</keyword>
<keyword evidence="9" id="KW-0732">Signal</keyword>
<feature type="domain" description="Ig-like" evidence="30">
    <location>
        <begin position="525"/>
        <end position="624"/>
    </location>
</feature>
<dbReference type="InterPro" id="IPR020635">
    <property type="entry name" value="Tyr_kinase_cat_dom"/>
</dbReference>
<evidence type="ECO:0000256" key="1">
    <source>
        <dbReference type="ARBA" id="ARBA00004251"/>
    </source>
</evidence>
<organism evidence="31 32">
    <name type="scientific">Mytilus edulis</name>
    <name type="common">Blue mussel</name>
    <dbReference type="NCBI Taxonomy" id="6550"/>
    <lineage>
        <taxon>Eukaryota</taxon>
        <taxon>Metazoa</taxon>
        <taxon>Spiralia</taxon>
        <taxon>Lophotrochozoa</taxon>
        <taxon>Mollusca</taxon>
        <taxon>Bivalvia</taxon>
        <taxon>Autobranchia</taxon>
        <taxon>Pteriomorphia</taxon>
        <taxon>Mytilida</taxon>
        <taxon>Mytiloidea</taxon>
        <taxon>Mytilidae</taxon>
        <taxon>Mytilinae</taxon>
        <taxon>Mytilus</taxon>
    </lineage>
</organism>
<dbReference type="Gene3D" id="3.30.200.20">
    <property type="entry name" value="Phosphorylase Kinase, domain 1"/>
    <property type="match status" value="1"/>
</dbReference>
<dbReference type="Proteomes" id="UP000683360">
    <property type="component" value="Unassembled WGS sequence"/>
</dbReference>
<keyword evidence="13 26" id="KW-1133">Transmembrane helix</keyword>
<dbReference type="PROSITE" id="PS50070">
    <property type="entry name" value="KRINGLE_2"/>
    <property type="match status" value="1"/>
</dbReference>
<dbReference type="InterPro" id="IPR000001">
    <property type="entry name" value="Kringle"/>
</dbReference>
<dbReference type="Gene3D" id="1.10.510.10">
    <property type="entry name" value="Transferase(Phosphotransferase) domain 1"/>
    <property type="match status" value="1"/>
</dbReference>
<evidence type="ECO:0000259" key="29">
    <source>
        <dbReference type="PROSITE" id="PS50070"/>
    </source>
</evidence>
<evidence type="ECO:0000256" key="16">
    <source>
        <dbReference type="ARBA" id="ARBA00023137"/>
    </source>
</evidence>
<dbReference type="GO" id="GO:0004714">
    <property type="term" value="F:transmembrane receptor protein tyrosine kinase activity"/>
    <property type="evidence" value="ECO:0007669"/>
    <property type="project" value="UniProtKB-EC"/>
</dbReference>
<dbReference type="InterPro" id="IPR018056">
    <property type="entry name" value="Kringle_CS"/>
</dbReference>
<dbReference type="InterPro" id="IPR013783">
    <property type="entry name" value="Ig-like_fold"/>
</dbReference>
<evidence type="ECO:0000256" key="12">
    <source>
        <dbReference type="ARBA" id="ARBA00022840"/>
    </source>
</evidence>
<dbReference type="SMART" id="SM00130">
    <property type="entry name" value="KR"/>
    <property type="match status" value="1"/>
</dbReference>
<keyword evidence="15 26" id="KW-0472">Membrane</keyword>
<evidence type="ECO:0000256" key="20">
    <source>
        <dbReference type="ARBA" id="ARBA00023319"/>
    </source>
</evidence>
<dbReference type="InterPro" id="IPR007110">
    <property type="entry name" value="Ig-like_dom"/>
</dbReference>
<evidence type="ECO:0000259" key="28">
    <source>
        <dbReference type="PROSITE" id="PS50038"/>
    </source>
</evidence>
<dbReference type="Pfam" id="PF01392">
    <property type="entry name" value="Fz"/>
    <property type="match status" value="1"/>
</dbReference>
<dbReference type="PROSITE" id="PS50835">
    <property type="entry name" value="IG_LIKE"/>
    <property type="match status" value="3"/>
</dbReference>
<keyword evidence="7 31" id="KW-0808">Transferase</keyword>
<evidence type="ECO:0000256" key="24">
    <source>
        <dbReference type="PROSITE-ProRule" id="PRU10141"/>
    </source>
</evidence>
<dbReference type="InterPro" id="IPR017441">
    <property type="entry name" value="Protein_kinase_ATP_BS"/>
</dbReference>
<dbReference type="Pfam" id="PF00051">
    <property type="entry name" value="Kringle"/>
    <property type="match status" value="1"/>
</dbReference>
<dbReference type="GO" id="GO:0045202">
    <property type="term" value="C:synapse"/>
    <property type="evidence" value="ECO:0007669"/>
    <property type="project" value="UniProtKB-SubCell"/>
</dbReference>
<dbReference type="InterPro" id="IPR036179">
    <property type="entry name" value="Ig-like_dom_sf"/>
</dbReference>
<dbReference type="PROSITE" id="PS00109">
    <property type="entry name" value="PROTEIN_KINASE_TYR"/>
    <property type="match status" value="1"/>
</dbReference>
<evidence type="ECO:0000256" key="19">
    <source>
        <dbReference type="ARBA" id="ARBA00023180"/>
    </source>
</evidence>
<dbReference type="SMART" id="SM00219">
    <property type="entry name" value="TyrKc"/>
    <property type="match status" value="1"/>
</dbReference>
<proteinExistence type="predicted"/>
<keyword evidence="16" id="KW-0829">Tyrosine-protein kinase</keyword>
<evidence type="ECO:0000256" key="10">
    <source>
        <dbReference type="ARBA" id="ARBA00022741"/>
    </source>
</evidence>
<dbReference type="SUPFAM" id="SSF57440">
    <property type="entry name" value="Kringle-like"/>
    <property type="match status" value="1"/>
</dbReference>
<feature type="binding site" evidence="24">
    <location>
        <position position="1122"/>
    </location>
    <ligand>
        <name>ATP</name>
        <dbReference type="ChEBI" id="CHEBI:30616"/>
    </ligand>
</feature>
<comment type="catalytic activity">
    <reaction evidence="22">
        <text>L-tyrosyl-[protein] + ATP = O-phospho-L-tyrosyl-[protein] + ADP + H(+)</text>
        <dbReference type="Rhea" id="RHEA:10596"/>
        <dbReference type="Rhea" id="RHEA-COMP:10136"/>
        <dbReference type="Rhea" id="RHEA-COMP:20101"/>
        <dbReference type="ChEBI" id="CHEBI:15378"/>
        <dbReference type="ChEBI" id="CHEBI:30616"/>
        <dbReference type="ChEBI" id="CHEBI:46858"/>
        <dbReference type="ChEBI" id="CHEBI:61978"/>
        <dbReference type="ChEBI" id="CHEBI:456216"/>
        <dbReference type="EC" id="2.7.10.1"/>
    </reaction>
</comment>
<reference evidence="31" key="1">
    <citation type="submission" date="2021-03" db="EMBL/GenBank/DDBJ databases">
        <authorList>
            <person name="Bekaert M."/>
        </authorList>
    </citation>
    <scope>NUCLEOTIDE SEQUENCE</scope>
</reference>
<dbReference type="GO" id="GO:0043235">
    <property type="term" value="C:receptor complex"/>
    <property type="evidence" value="ECO:0007669"/>
    <property type="project" value="TreeGrafter"/>
</dbReference>
<evidence type="ECO:0000256" key="18">
    <source>
        <dbReference type="ARBA" id="ARBA00023170"/>
    </source>
</evidence>
<comment type="caution">
    <text evidence="31">The sequence shown here is derived from an EMBL/GenBank/DDBJ whole genome shotgun (WGS) entry which is preliminary data.</text>
</comment>
<dbReference type="InterPro" id="IPR000719">
    <property type="entry name" value="Prot_kinase_dom"/>
</dbReference>
<dbReference type="Gene3D" id="2.40.20.10">
    <property type="entry name" value="Plasminogen Kringle 4"/>
    <property type="match status" value="1"/>
</dbReference>
<dbReference type="InterPro" id="IPR036790">
    <property type="entry name" value="Frizzled_dom_sf"/>
</dbReference>
<dbReference type="Pfam" id="PF07714">
    <property type="entry name" value="PK_Tyr_Ser-Thr"/>
    <property type="match status" value="1"/>
</dbReference>
<evidence type="ECO:0000256" key="26">
    <source>
        <dbReference type="SAM" id="Phobius"/>
    </source>
</evidence>
<comment type="subcellular location">
    <subcellularLocation>
        <location evidence="1">Cell membrane</location>
        <topology evidence="1">Single-pass type I membrane protein</topology>
    </subcellularLocation>
    <subcellularLocation>
        <location evidence="21">Synapse</location>
    </subcellularLocation>
</comment>
<dbReference type="PROSITE" id="PS50038">
    <property type="entry name" value="FZ"/>
    <property type="match status" value="1"/>
</dbReference>
<evidence type="ECO:0000256" key="13">
    <source>
        <dbReference type="ARBA" id="ARBA00022989"/>
    </source>
</evidence>
<keyword evidence="8 26" id="KW-0812">Transmembrane</keyword>
<evidence type="ECO:0000259" key="30">
    <source>
        <dbReference type="PROSITE" id="PS50835"/>
    </source>
</evidence>
<dbReference type="FunFam" id="2.60.40.10:FF:000032">
    <property type="entry name" value="palladin isoform X1"/>
    <property type="match status" value="1"/>
</dbReference>
<dbReference type="GO" id="GO:0017147">
    <property type="term" value="F:Wnt-protein binding"/>
    <property type="evidence" value="ECO:0007669"/>
    <property type="project" value="TreeGrafter"/>
</dbReference>
<dbReference type="EMBL" id="CAJPWZ010003150">
    <property type="protein sequence ID" value="CAG2253374.1"/>
    <property type="molecule type" value="Genomic_DNA"/>
</dbReference>
<feature type="transmembrane region" description="Helical" evidence="26">
    <location>
        <begin position="1011"/>
        <end position="1037"/>
    </location>
</feature>
<evidence type="ECO:0000313" key="32">
    <source>
        <dbReference type="Proteomes" id="UP000683360"/>
    </source>
</evidence>
<evidence type="ECO:0000256" key="9">
    <source>
        <dbReference type="ARBA" id="ARBA00022729"/>
    </source>
</evidence>
<evidence type="ECO:0000256" key="17">
    <source>
        <dbReference type="ARBA" id="ARBA00023157"/>
    </source>
</evidence>
<dbReference type="OrthoDB" id="2431000at2759"/>
<evidence type="ECO:0000256" key="3">
    <source>
        <dbReference type="ARBA" id="ARBA00022473"/>
    </source>
</evidence>
<sequence>MGDFIRYPSHIYISFIFAEIPKFLKTPQDVQVELGTTAQLECHATGPPNLVISWQKDGISNFPAIEQKRWHVEPAQSVTFISPVKIIDEGVYSCIATNQNGTVTANATVSVVDSRKLECSNWKSEAIPSGLEFAIYKNETCHVCLCNDGSPKNCRKITCPSKCSDLDDYSLCCPKCSEILNTKALEVSTSLSEVSNITSDQSEKEPSNQPEITGKITPGKQESPQKFQSTSNQPAKSDTEKTPGKAGLQNDAIINNPHGDNIGTKTIKQFDHTTNHVDMVKGDVVSNQNSVENQPAEIPTIELINNKSSDEVGEHLDVKFAGNESSVEVREHLDVKSEGNETSVEVGEHLDVKSAGNETAVESMDNLDVKSLGNKSSVEVEEHLYVKPLGNESSVEETGHLNESIQQNLLNQSSGDQEDGNATENIVTSELTTTKPITEVPNITCTDWKGQIFHYGEEYAPYKEDNCKLCACGRDSSKQCRTVRIIECPDRNCTYYVWKIGMDCCEYECINNINDIKKGRPIKKPRKRKLEIIKPPKNATVSADYSHTFHCRANKRTNSHHHVLYKWFKDGERIKDRFSRDEDTGHAKYDINKKTGSLKIIHVHVKDRGEYHCKVKHGNDTVISHKVFLEVQGEFIRSIKEETVISHKVFLEVQVPVKFVGLIPYNRTVKCGNPVQLVCNVAGIPVPTMIWSKNGVELGSTPPEGIFIYTTVQGNDVLSRLLVKNVTETSRYGCRAYNKPKSPPGKLSIVRQDVQVTMMCSGTKNKPIGQCVPYNGSFCSAEIDSAQIHKIVNVSFEKLDRDVMDMLHDIKKNLNPLNDRCPSNAKKVFCNHVYPSCHQENGEAKPIHMCRQSCLAVKELLCFDAWLMVVHSMDGYKLPICETLPDKLDPTMKCVDIPMFVRKPEETRNSCYKGTGQWYNGTVNTTKSGIACQAWESQNPHNHQRPPDVFPSLEGAENYCRNPGSEEDSPWCYTQERIIRWERCDVPKCDGEIRPPTGRVEEEKPTMTTEAIAIVSTVTAVGVFVVALICILCYQIFRQRHSIKYNSTPQDDLDIDVDKLQPNISYHKMADIKLNPKLQTLEYPRNDVVYLCDIGQGAFGRVFKAKAKELVEDSEDCFVAVKMLKDDASEDLQQDFEREASLMAEFDHRNIVKLLGICAIGKPMCLLFEFMENGDLNGFLRLCSSESNYIIRRNSVDKKSSELFHHVGTNQQMNIIMQICTGMVYLSDNGYVHRDLATRNCLVGENLLVKISDFGLARSVHSMEYYKGSDHDAIPIRWMPLESILYNKFTSESDVWSFGIVLWEVFSYALQPYYGMSHEEVVQFIKDGKVLACPDKTPKALYELMRLCWSKKPTNRPRFIHLSKSLHAINEELQKKSNINEVV</sequence>
<name>A0A8S3VE71_MYTED</name>
<protein>
    <recommendedName>
        <fullName evidence="2">receptor protein-tyrosine kinase</fullName>
        <ecNumber evidence="2">2.7.10.1</ecNumber>
    </recommendedName>
</protein>
<evidence type="ECO:0000256" key="8">
    <source>
        <dbReference type="ARBA" id="ARBA00022692"/>
    </source>
</evidence>
<dbReference type="PANTHER" id="PTHR24416">
    <property type="entry name" value="TYROSINE-PROTEIN KINASE RECEPTOR"/>
    <property type="match status" value="1"/>
</dbReference>
<dbReference type="SUPFAM" id="SSF56112">
    <property type="entry name" value="Protein kinase-like (PK-like)"/>
    <property type="match status" value="1"/>
</dbReference>
<accession>A0A8S3VE71</accession>
<dbReference type="Pfam" id="PF13927">
    <property type="entry name" value="Ig_3"/>
    <property type="match status" value="1"/>
</dbReference>
<dbReference type="CDD" id="cd00108">
    <property type="entry name" value="KR"/>
    <property type="match status" value="1"/>
</dbReference>
<feature type="domain" description="Kringle" evidence="29">
    <location>
        <begin position="910"/>
        <end position="989"/>
    </location>
</feature>
<dbReference type="FunFam" id="3.30.200.20:FF:000159">
    <property type="entry name" value="muscle, skeletal receptor tyrosine-protein kinase"/>
    <property type="match status" value="1"/>
</dbReference>
<dbReference type="PROSITE" id="PS00107">
    <property type="entry name" value="PROTEIN_KINASE_ATP"/>
    <property type="match status" value="1"/>
</dbReference>
<evidence type="ECO:0000256" key="23">
    <source>
        <dbReference type="PROSITE-ProRule" id="PRU00121"/>
    </source>
</evidence>
<feature type="domain" description="FZ" evidence="28">
    <location>
        <begin position="766"/>
        <end position="897"/>
    </location>
</feature>
<evidence type="ECO:0000256" key="14">
    <source>
        <dbReference type="ARBA" id="ARBA00023018"/>
    </source>
</evidence>
<keyword evidence="17" id="KW-1015">Disulfide bond</keyword>
<feature type="compositionally biased region" description="Polar residues" evidence="25">
    <location>
        <begin position="220"/>
        <end position="236"/>
    </location>
</feature>
<keyword evidence="20" id="KW-0393">Immunoglobulin domain</keyword>
<dbReference type="PANTHER" id="PTHR24416:SF317">
    <property type="entry name" value="MUSCLE, SKELETAL RECEPTOR TYROSINE-PROTEIN KINASE"/>
    <property type="match status" value="1"/>
</dbReference>
<dbReference type="InterPro" id="IPR008266">
    <property type="entry name" value="Tyr_kinase_AS"/>
</dbReference>
<feature type="region of interest" description="Disordered" evidence="25">
    <location>
        <begin position="195"/>
        <end position="260"/>
    </location>
</feature>
<dbReference type="SMART" id="SM00409">
    <property type="entry name" value="IG"/>
    <property type="match status" value="3"/>
</dbReference>
<dbReference type="PRINTS" id="PR00018">
    <property type="entry name" value="KRINGLE"/>
</dbReference>
<evidence type="ECO:0000313" key="31">
    <source>
        <dbReference type="EMBL" id="CAG2253374.1"/>
    </source>
</evidence>
<evidence type="ECO:0000256" key="2">
    <source>
        <dbReference type="ARBA" id="ARBA00011902"/>
    </source>
</evidence>
<feature type="domain" description="Ig-like" evidence="30">
    <location>
        <begin position="656"/>
        <end position="757"/>
    </location>
</feature>